<evidence type="ECO:0000313" key="5">
    <source>
        <dbReference type="Proteomes" id="UP001189429"/>
    </source>
</evidence>
<dbReference type="Proteomes" id="UP001189429">
    <property type="component" value="Unassembled WGS sequence"/>
</dbReference>
<dbReference type="Pfam" id="PF07727">
    <property type="entry name" value="RVT_2"/>
    <property type="match status" value="1"/>
</dbReference>
<organism evidence="4 5">
    <name type="scientific">Prorocentrum cordatum</name>
    <dbReference type="NCBI Taxonomy" id="2364126"/>
    <lineage>
        <taxon>Eukaryota</taxon>
        <taxon>Sar</taxon>
        <taxon>Alveolata</taxon>
        <taxon>Dinophyceae</taxon>
        <taxon>Prorocentrales</taxon>
        <taxon>Prorocentraceae</taxon>
        <taxon>Prorocentrum</taxon>
    </lineage>
</organism>
<feature type="compositionally biased region" description="Polar residues" evidence="1">
    <location>
        <begin position="3286"/>
        <end position="3305"/>
    </location>
</feature>
<keyword evidence="2" id="KW-1133">Transmembrane helix</keyword>
<dbReference type="InterPro" id="IPR013103">
    <property type="entry name" value="RVT_2"/>
</dbReference>
<dbReference type="PROSITE" id="PS50994">
    <property type="entry name" value="INTEGRASE"/>
    <property type="match status" value="1"/>
</dbReference>
<feature type="domain" description="Integrase catalytic" evidence="3">
    <location>
        <begin position="2019"/>
        <end position="2184"/>
    </location>
</feature>
<dbReference type="EMBL" id="CAUYUJ010019137">
    <property type="protein sequence ID" value="CAK0888830.1"/>
    <property type="molecule type" value="Genomic_DNA"/>
</dbReference>
<dbReference type="InterPro" id="IPR012337">
    <property type="entry name" value="RNaseH-like_sf"/>
</dbReference>
<sequence length="3386" mass="378365">METSVPRRHHPTYASPPASSGGGAGAAVEGARGAPGLGTTPPSASATRTLQERRGLGLRFLGAGVGAAAGCTVVAATAVALWRAAQAGSGNLQVEDKEVDHNFQARVELIKPVLRANVEAAVRHGPIETDGGATALRNVAEHGLVGEGAEALPQCGKEAKRQHKGRRRRALGAQDAAIAGINGHFAEELMKNVQKPEFKPPSKFMKEVQVDKARAPTEANANQAVSKIKGAGKSKTYDANEERDSYLTGMGNGAHSSRVRGHRAHAAQNRALPLASASLVPPAPEDAENAAVLELSAWPVRDGLKLRGPLPGGRALAAFVLRARGASARRLELGARAPPAKRRGELARAPGGAAECCPRARAAATGSAAAGHAGAGLGRALEQHSLARASAAARARAEARRAGAREPHAGLRGSGQRLRVRHGHPLHSMAPHSLHGNVRMPTSIGPNNNTRTFDSESRSRKEYVERRHELPDSLRKYPGAAFNHRKKEEWLKLMSQQIKSDMRGALYSDWKRDARSSCFMMSFLCVLRMPARGVTRWCKPWAKHPAAAADQLGHGTSAASCWICDGWVEVTLSLLPGVSCSKEVQNAEKVLAWSSVDNFSRPVILVWKTATQRWEGRQTWPTRPTADAEATDDYREKLKETRVRKTTGYYNNVVMMMGLPILTVLVGIYSYHLLCPMLGDPAKVANLEGDGKNANNLDKLSSKETSLIDLSAEKPLECMKAWRVGGDRRWPWCVLDMIGISVDDLGMMRFARNPALVSAGIVFRRRETKCSSKPCNMHALSITESTAAERSTCIDHFLATDEDEQECQKHLRSDFMTHAFSADAIERLNSEIAHGEMQSPFLQPVRVAKERVDIPPHEDPNMSFRPGPSPLMLEENKWMNVASQLKGAPLAKCEQDKTQHDFEAHACRLAAELVVGPTIFITTIITIIYTDTGETLKDFTRYKRAVQAAELSCETEDQLQALGPKLHRNLLGADNSISVLIEQTDPKDYAKKEGARALLAYLEAQRFAKSSFRELPKAFDAFFDQTHFERKGEEPMAACCTAMEVAKRNLEEVDPDTKISSNELGYHTLKRSGLDKDERNLVIARAEETFNFQKISQTLKNLFPRGSAKHRGQLKSGWRWAMNTEEEPPDEEDPGEYWVQDDDGYWHEWDDERGVYVCTDDGDDNGWDSSDMFFIEDDADTFLADEDDDYRKALVTLRESRLKMNKLRAARGFFKGRIDGVVDESAAAGGKAAGRSFSKGNFGKGKDKGKSKDKRCTNCGRMDHDTANCPTGGSSGKTGKPKGRGKGPKGAQRPRRYGFWAMTTLVCAVPACVNFASQMTAVGELADSAAVQTAEDVYDIMTVSVDSDPIVPERLELEVLVSKEAVPAALVDSGASVAVAGRGWLDRVATELAKYGLKPIKVDAAQRFKGLGGAKREAKQKWIIPIGIGRVHAIQEYFEIPGDMVGLTSRKNLADWKTNLYVREDGHWADFQELGVYDKELVKLPGGHAGLDIFDYDLESYEAEPLFEKFRIHRVAPEPEVFLVAETLQEVKPDFQLKDDADSWVAEALKNGNKGIFKKSTVKRIDKLMKEYEVIFDVLRDNSETFLWELFAKEARFTRAASRGGHANATPSDLSVGVNFNDPKVCSDFLFMIKIFKPWMVSVAFPCTPFTNMQEFQRAQGMGDWVDDMVEEFTPLVNFSADVLRLQAEGGRIGIGENPLTSRAWNQESMMDLTSWKDDRPPSYDTVTLHQCMYGLVDESGTPIRKATRMLVPYGSCFPSWLERRCDGSHEHAETVGRSAMLSRSAAWPEELGKTLVKAGTHELAMRATLKELRIWNNGEKIPSRRTANGVAKAFKLRKELIDVRVLRGTEEIPLPRGAVRRIYAMYSSEGVLADFSDAYADDSDFQTIDLAERYPSDTVVAIYAKEPKVQTSYPATVFAYGATPREFKPNDRDADAVHRDLHEEGKGFGDKPPNITTAQWGALRKLHLNLSHPSAHALKRRLKSYGASKEVLEAVDKLDCTVCKELGRPNTTRSANLKLSTEFNENVFLDEAEVILSDGTRLMVMVILDDASSFRVIVPTTAVRSITGEESLRCFSQGWLSWAGPPKVLYYDAAKGHITKRFAEIGDKYNILMRPVPAEAPQLKGRVERAIDFFKDHFQRLNRDVQLTKNDEPTVWTSVIANTCNNHIRRNGFTPYQYALGKSPGTPTSLIEAMEGDQRQLAAQSAALFEDGPRRAEQIRPFVPGQLVFYWREVKHVKSKRLQGELGWRGPAIVLATEGHTRLHRGVPVLVTPEQVRHASRDEAEMVENEDLVRKHLELHLEGYQKYHHYPATGQDFKYPDQLTTHLYLMQLGRGTPWTWTQLLCQVIRIMNLSEPNSQDSQNPHHQRGSRGHFLMTGCKTRNVFDYDAKLSRNKSHLRKVENYMRSIPPEWKEEFDASDLDEWRKWIQYDAVEWPTEEELAGVEKADVLPMRRVRTDKNEPTRGNLSYEQHPLKAKSRNIVPGYKDKQLLAGELQTNAPTLTDTATAVILQEAASQEGWTLEQGDVDSAFLNGKYPDSSRRVYFRAPKGGLPAVPELGWPFVPEGTILKAKKGIYGLNDAPLLWHEEHRDTIMSLPGASRSKLRPALFIFHDENGKLIGLIGTHVDDDLVAGSPEFFANQVAMLRKIHCYGKWQSARTGFHHCGRFLKQNDDGTIKCSQREYTESIGRIPISAERRRNKEAKATAEERALLHSGNGQIQWLVRSTRMDLAFRLVESQARAHDSDLKVQDLLDFNKLVSDAKTDHVDITFQKINMDDAIVVAIGDSSHGNVGKTKTASQAGLVILLADNKDNKFLLGRPTKITPMLWRSHRIKRVVRSTLSAETMAALEAVESGDMLRQHLVELHYGLGYRTHMEDVKAITMVEVTDCKSLYDLLQKRGTVPSEKRLLIDIEALRNDIEFNNVVSKWVNTKQMLADCLTKHDVRAGDYMRYVLQTGEYRLTEDLMADQVIHKQRTELKGRRGEYYRTKYPERQRPADQPFAHEGYTYFEDCIADVRYNAKVVQPAPKPYLRWRMMLGQREDDIYYEKLEEMVDWSGLDQVVRRRTIPTHVRKLLTVYAPTKAALERYEKDFAEKHTIKKPDVTEDPEDKEELNVTSETEMLVESDVNAELDCTDDAKEIYMMDATGADTEEIRASPQGGAAAACATMVVCTVCRMAVDQCECGPRTRKKPHKSKDKAEDKKVPSDTDEGSWQDVPSVRAKSTTPPATPSKKFMQKAYRLHERTGHAPYEKIESDFGDVLEDGVLEAHRRVIDGCAECRKATQAAGNSEAGNSKYTQKSSPTNTKYRTKDQSKYIDPDLCEHPTDKRTRAGTNQYKEKVRCTECGTLLGSLRARLHTYFMVFDFVNDAVDYFIFYGFADDLDFGEY</sequence>
<feature type="region of interest" description="Disordered" evidence="1">
    <location>
        <begin position="397"/>
        <end position="417"/>
    </location>
</feature>
<feature type="region of interest" description="Disordered" evidence="1">
    <location>
        <begin position="1"/>
        <end position="46"/>
    </location>
</feature>
<evidence type="ECO:0000256" key="1">
    <source>
        <dbReference type="SAM" id="MobiDB-lite"/>
    </source>
</evidence>
<keyword evidence="2" id="KW-0472">Membrane</keyword>
<dbReference type="SUPFAM" id="SSF53098">
    <property type="entry name" value="Ribonuclease H-like"/>
    <property type="match status" value="1"/>
</dbReference>
<dbReference type="InterPro" id="IPR001584">
    <property type="entry name" value="Integrase_cat-core"/>
</dbReference>
<dbReference type="InterPro" id="IPR036397">
    <property type="entry name" value="RNaseH_sf"/>
</dbReference>
<feature type="compositionally biased region" description="Basic residues" evidence="1">
    <location>
        <begin position="3186"/>
        <end position="3195"/>
    </location>
</feature>
<protein>
    <recommendedName>
        <fullName evidence="3">Integrase catalytic domain-containing protein</fullName>
    </recommendedName>
</protein>
<feature type="transmembrane region" description="Helical" evidence="2">
    <location>
        <begin position="60"/>
        <end position="82"/>
    </location>
</feature>
<reference evidence="4" key="1">
    <citation type="submission" date="2023-10" db="EMBL/GenBank/DDBJ databases">
        <authorList>
            <person name="Chen Y."/>
            <person name="Shah S."/>
            <person name="Dougan E. K."/>
            <person name="Thang M."/>
            <person name="Chan C."/>
        </authorList>
    </citation>
    <scope>NUCLEOTIDE SEQUENCE [LARGE SCALE GENOMIC DNA]</scope>
</reference>
<feature type="compositionally biased region" description="Basic and acidic residues" evidence="1">
    <location>
        <begin position="3196"/>
        <end position="3205"/>
    </location>
</feature>
<evidence type="ECO:0000259" key="3">
    <source>
        <dbReference type="PROSITE" id="PS50994"/>
    </source>
</evidence>
<evidence type="ECO:0000313" key="4">
    <source>
        <dbReference type="EMBL" id="CAK0888830.1"/>
    </source>
</evidence>
<feature type="compositionally biased region" description="Basic and acidic residues" evidence="1">
    <location>
        <begin position="1244"/>
        <end position="1266"/>
    </location>
</feature>
<feature type="region of interest" description="Disordered" evidence="1">
    <location>
        <begin position="1238"/>
        <end position="1294"/>
    </location>
</feature>
<feature type="compositionally biased region" description="Basic residues" evidence="1">
    <location>
        <begin position="1"/>
        <end position="11"/>
    </location>
</feature>
<comment type="caution">
    <text evidence="4">The sequence shown here is derived from an EMBL/GenBank/DDBJ whole genome shotgun (WGS) entry which is preliminary data.</text>
</comment>
<name>A0ABN9WQ47_9DINO</name>
<keyword evidence="2" id="KW-0812">Transmembrane</keyword>
<feature type="compositionally biased region" description="Basic and acidic residues" evidence="1">
    <location>
        <begin position="397"/>
        <end position="409"/>
    </location>
</feature>
<feature type="compositionally biased region" description="Basic residues" evidence="1">
    <location>
        <begin position="1279"/>
        <end position="1294"/>
    </location>
</feature>
<dbReference type="Gene3D" id="3.30.420.10">
    <property type="entry name" value="Ribonuclease H-like superfamily/Ribonuclease H"/>
    <property type="match status" value="1"/>
</dbReference>
<accession>A0ABN9WQ47</accession>
<gene>
    <name evidence="4" type="ORF">PCOR1329_LOCUS69544</name>
</gene>
<evidence type="ECO:0000256" key="2">
    <source>
        <dbReference type="SAM" id="Phobius"/>
    </source>
</evidence>
<feature type="region of interest" description="Disordered" evidence="1">
    <location>
        <begin position="3184"/>
        <end position="3234"/>
    </location>
</feature>
<proteinExistence type="predicted"/>
<feature type="region of interest" description="Disordered" evidence="1">
    <location>
        <begin position="3286"/>
        <end position="3308"/>
    </location>
</feature>
<keyword evidence="5" id="KW-1185">Reference proteome</keyword>
<feature type="region of interest" description="Disordered" evidence="1">
    <location>
        <begin position="429"/>
        <end position="461"/>
    </location>
</feature>